<evidence type="ECO:0000313" key="1">
    <source>
        <dbReference type="EMBL" id="MEQ2254271.1"/>
    </source>
</evidence>
<evidence type="ECO:0000313" key="2">
    <source>
        <dbReference type="Proteomes" id="UP001482620"/>
    </source>
</evidence>
<dbReference type="Proteomes" id="UP001482620">
    <property type="component" value="Unassembled WGS sequence"/>
</dbReference>
<comment type="caution">
    <text evidence="1">The sequence shown here is derived from an EMBL/GenBank/DDBJ whole genome shotgun (WGS) entry which is preliminary data.</text>
</comment>
<name>A0ABV0VCT7_9TELE</name>
<proteinExistence type="predicted"/>
<sequence>MDTQATRQVTLLSDLPHDACKSSSNQQRSKHTFYYFTKPATKQVMNPEMETDRSCLSPKKPKSAVEVRMEMTKKKSGVLCREWAWRPANSRSF</sequence>
<organism evidence="1 2">
    <name type="scientific">Ilyodon furcidens</name>
    <name type="common">goldbreast splitfin</name>
    <dbReference type="NCBI Taxonomy" id="33524"/>
    <lineage>
        <taxon>Eukaryota</taxon>
        <taxon>Metazoa</taxon>
        <taxon>Chordata</taxon>
        <taxon>Craniata</taxon>
        <taxon>Vertebrata</taxon>
        <taxon>Euteleostomi</taxon>
        <taxon>Actinopterygii</taxon>
        <taxon>Neopterygii</taxon>
        <taxon>Teleostei</taxon>
        <taxon>Neoteleostei</taxon>
        <taxon>Acanthomorphata</taxon>
        <taxon>Ovalentaria</taxon>
        <taxon>Atherinomorphae</taxon>
        <taxon>Cyprinodontiformes</taxon>
        <taxon>Goodeidae</taxon>
        <taxon>Ilyodon</taxon>
    </lineage>
</organism>
<accession>A0ABV0VCT7</accession>
<protein>
    <submittedName>
        <fullName evidence="1">Uncharacterized protein</fullName>
    </submittedName>
</protein>
<dbReference type="EMBL" id="JAHRIQ010104360">
    <property type="protein sequence ID" value="MEQ2254271.1"/>
    <property type="molecule type" value="Genomic_DNA"/>
</dbReference>
<gene>
    <name evidence="1" type="ORF">ILYODFUR_002015</name>
</gene>
<reference evidence="1 2" key="1">
    <citation type="submission" date="2021-06" db="EMBL/GenBank/DDBJ databases">
        <authorList>
            <person name="Palmer J.M."/>
        </authorList>
    </citation>
    <scope>NUCLEOTIDE SEQUENCE [LARGE SCALE GENOMIC DNA]</scope>
    <source>
        <strain evidence="2">if_2019</strain>
        <tissue evidence="1">Muscle</tissue>
    </source>
</reference>
<keyword evidence="2" id="KW-1185">Reference proteome</keyword>